<reference evidence="1 2" key="1">
    <citation type="submission" date="2019-05" db="EMBL/GenBank/DDBJ databases">
        <title>Another draft genome of Portunus trituberculatus and its Hox gene families provides insights of decapod evolution.</title>
        <authorList>
            <person name="Jeong J.-H."/>
            <person name="Song I."/>
            <person name="Kim S."/>
            <person name="Choi T."/>
            <person name="Kim D."/>
            <person name="Ryu S."/>
            <person name="Kim W."/>
        </authorList>
    </citation>
    <scope>NUCLEOTIDE SEQUENCE [LARGE SCALE GENOMIC DNA]</scope>
    <source>
        <tissue evidence="1">Muscle</tissue>
    </source>
</reference>
<keyword evidence="2" id="KW-1185">Reference proteome</keyword>
<evidence type="ECO:0000313" key="1">
    <source>
        <dbReference type="EMBL" id="MPC19907.1"/>
    </source>
</evidence>
<comment type="caution">
    <text evidence="1">The sequence shown here is derived from an EMBL/GenBank/DDBJ whole genome shotgun (WGS) entry which is preliminary data.</text>
</comment>
<dbReference type="EMBL" id="VSRR010000815">
    <property type="protein sequence ID" value="MPC19907.1"/>
    <property type="molecule type" value="Genomic_DNA"/>
</dbReference>
<evidence type="ECO:0000313" key="2">
    <source>
        <dbReference type="Proteomes" id="UP000324222"/>
    </source>
</evidence>
<proteinExistence type="predicted"/>
<organism evidence="1 2">
    <name type="scientific">Portunus trituberculatus</name>
    <name type="common">Swimming crab</name>
    <name type="synonym">Neptunus trituberculatus</name>
    <dbReference type="NCBI Taxonomy" id="210409"/>
    <lineage>
        <taxon>Eukaryota</taxon>
        <taxon>Metazoa</taxon>
        <taxon>Ecdysozoa</taxon>
        <taxon>Arthropoda</taxon>
        <taxon>Crustacea</taxon>
        <taxon>Multicrustacea</taxon>
        <taxon>Malacostraca</taxon>
        <taxon>Eumalacostraca</taxon>
        <taxon>Eucarida</taxon>
        <taxon>Decapoda</taxon>
        <taxon>Pleocyemata</taxon>
        <taxon>Brachyura</taxon>
        <taxon>Eubrachyura</taxon>
        <taxon>Portunoidea</taxon>
        <taxon>Portunidae</taxon>
        <taxon>Portuninae</taxon>
        <taxon>Portunus</taxon>
    </lineage>
</organism>
<accession>A0A5B7DFB9</accession>
<dbReference type="Proteomes" id="UP000324222">
    <property type="component" value="Unassembled WGS sequence"/>
</dbReference>
<protein>
    <submittedName>
        <fullName evidence="1">Uncharacterized protein</fullName>
    </submittedName>
</protein>
<sequence>MDTGGKQMSYSLLQTTSGRVADNVMEHSNRTAEKIFGPPLMERNDFQAKVVEFRHSASQLPAERQDSQ</sequence>
<gene>
    <name evidence="1" type="ORF">E2C01_012837</name>
</gene>
<name>A0A5B7DFB9_PORTR</name>
<dbReference type="AlphaFoldDB" id="A0A5B7DFB9"/>